<evidence type="ECO:0000256" key="2">
    <source>
        <dbReference type="SAM" id="MobiDB-lite"/>
    </source>
</evidence>
<dbReference type="AlphaFoldDB" id="A0A5B8XUR4"/>
<evidence type="ECO:0000313" key="3">
    <source>
        <dbReference type="EMBL" id="QED28907.1"/>
    </source>
</evidence>
<organism evidence="3 4">
    <name type="scientific">Microvenator marinus</name>
    <dbReference type="NCBI Taxonomy" id="2600177"/>
    <lineage>
        <taxon>Bacteria</taxon>
        <taxon>Deltaproteobacteria</taxon>
        <taxon>Bradymonadales</taxon>
        <taxon>Microvenatoraceae</taxon>
        <taxon>Microvenator</taxon>
    </lineage>
</organism>
<feature type="compositionally biased region" description="Acidic residues" evidence="2">
    <location>
        <begin position="27"/>
        <end position="43"/>
    </location>
</feature>
<keyword evidence="4" id="KW-1185">Reference proteome</keyword>
<dbReference type="KEGG" id="bbae:FRD01_17005"/>
<dbReference type="RefSeq" id="WP_146961748.1">
    <property type="nucleotide sequence ID" value="NZ_CP042467.1"/>
</dbReference>
<dbReference type="Proteomes" id="UP000321595">
    <property type="component" value="Chromosome"/>
</dbReference>
<dbReference type="Gene3D" id="2.60.40.1240">
    <property type="match status" value="1"/>
</dbReference>
<protein>
    <submittedName>
        <fullName evidence="3">Uncharacterized protein</fullName>
    </submittedName>
</protein>
<reference evidence="3 4" key="1">
    <citation type="submission" date="2019-08" db="EMBL/GenBank/DDBJ databases">
        <authorList>
            <person name="Liang Q."/>
        </authorList>
    </citation>
    <scope>NUCLEOTIDE SEQUENCE [LARGE SCALE GENOMIC DNA]</scope>
    <source>
        <strain evidence="3 4">V1718</strain>
    </source>
</reference>
<dbReference type="EMBL" id="CP042467">
    <property type="protein sequence ID" value="QED28907.1"/>
    <property type="molecule type" value="Genomic_DNA"/>
</dbReference>
<proteinExistence type="predicted"/>
<gene>
    <name evidence="3" type="ORF">FRD01_17005</name>
</gene>
<accession>A0A5B8XUR4</accession>
<dbReference type="InterPro" id="IPR029050">
    <property type="entry name" value="Immunoprotect_excell_Ig-like"/>
</dbReference>
<evidence type="ECO:0000256" key="1">
    <source>
        <dbReference type="ARBA" id="ARBA00022729"/>
    </source>
</evidence>
<sequence length="330" mass="37133">MSLLLLAGACKSEAPQPTRPELAPAIEEPETEPEEQPEPEAPQEEAVKWPTDFADIYERPLSSEDSLPECKSGWHASAIDDEFMVWKCSDYGDTGISESGELAIHTRNRKIFMVTVTVDQESDRGAKALVAPLRSINKEKSVEMTPDESKILDELWNLDTSYAGLTVGDTGFSVLHYSVRDQLSMVGELIERQQDLKSVGRRYTLDGFRYKIKRVSRESMVGRGKDRWTAMKGSDFVVVEYEIENRTKTLHDTDPATMRLVTGATLIESDERAQRAILDADRTGQLNLSLTPRKTRERVVVFEVPQSLLSLPLKLVISNEDKLIFKVVLD</sequence>
<feature type="region of interest" description="Disordered" evidence="2">
    <location>
        <begin position="7"/>
        <end position="47"/>
    </location>
</feature>
<evidence type="ECO:0000313" key="4">
    <source>
        <dbReference type="Proteomes" id="UP000321595"/>
    </source>
</evidence>
<name>A0A5B8XUR4_9DELT</name>
<keyword evidence="1" id="KW-0732">Signal</keyword>